<dbReference type="InterPro" id="IPR002073">
    <property type="entry name" value="PDEase_catalytic_dom"/>
</dbReference>
<dbReference type="GO" id="GO:0005886">
    <property type="term" value="C:plasma membrane"/>
    <property type="evidence" value="ECO:0007669"/>
    <property type="project" value="TreeGrafter"/>
</dbReference>
<evidence type="ECO:0000313" key="11">
    <source>
        <dbReference type="EMBL" id="CAJ1960714.1"/>
    </source>
</evidence>
<dbReference type="InterPro" id="IPR036971">
    <property type="entry name" value="PDEase_catalytic_dom_sf"/>
</dbReference>
<dbReference type="EMBL" id="CAKOGP040002069">
    <property type="protein sequence ID" value="CAJ1960714.1"/>
    <property type="molecule type" value="Genomic_DNA"/>
</dbReference>
<evidence type="ECO:0000256" key="5">
    <source>
        <dbReference type="ARBA" id="ARBA00023136"/>
    </source>
</evidence>
<evidence type="ECO:0000313" key="12">
    <source>
        <dbReference type="Proteomes" id="UP001295423"/>
    </source>
</evidence>
<dbReference type="SMART" id="SM00044">
    <property type="entry name" value="CYCc"/>
    <property type="match status" value="1"/>
</dbReference>
<feature type="domain" description="Guanylate cyclase" evidence="9">
    <location>
        <begin position="531"/>
        <end position="665"/>
    </location>
</feature>
<dbReference type="PROSITE" id="PS51845">
    <property type="entry name" value="PDEASE_I_2"/>
    <property type="match status" value="1"/>
</dbReference>
<keyword evidence="2 8" id="KW-0812">Transmembrane</keyword>
<evidence type="ECO:0000256" key="4">
    <source>
        <dbReference type="ARBA" id="ARBA00022989"/>
    </source>
</evidence>
<keyword evidence="6" id="KW-0456">Lyase</keyword>
<evidence type="ECO:0000256" key="7">
    <source>
        <dbReference type="SAM" id="MobiDB-lite"/>
    </source>
</evidence>
<feature type="transmembrane region" description="Helical" evidence="8">
    <location>
        <begin position="144"/>
        <end position="164"/>
    </location>
</feature>
<gene>
    <name evidence="11" type="ORF">CYCCA115_LOCUS18857</name>
</gene>
<accession>A0AAD2G5Y9</accession>
<sequence>MEKISETESSGKSSSNVGKQVILPEREDSTLDDSIHFNTNEQEVVVQDDGIEKAAISCLRFFVLFLMIGSTIGAGVATWKFLSSQEQEDFNKEFDVIAEDIKQLSYRRMTEKADDFASLASTLTGLAINSNTIWPFFTDSNLPMIVSNFMATTGAGLVFLAPLVQGEQEREKWANYSQQNQGWIADGVEFTKQQGLLNVSDIYPTIFRRSNGENVAEEGSGPFLPLWQFFPSRDSPLVNFNMLSDPHYKEVFNSVVESKELAMTDYLGITNQDLVELSGPDTQYLVSVQPTSLFLTPVFKDSTNQEVVAILNSDVSWLPMFARASDEDIPPVDVVIDEGCQRRITIRITAQKAEFIGFVDSHDSTYDDYEVAFPFAPDVPSHHLAGPDCSYTIRVFPTKEFWEIYHTSNPGTTAGIVTAAFFFIGIIFYLYDAAVHFRQKRILRVASQSEQILSVLYPKSIRDRLFGIEEKKEEEHKSVPTTKRKQMKEDLIKASRYQLKHFMKSSSPSGQGDSLEGFGSKPIADLFLNATVIFADIAGFTAWSSVREPAQVFTLLETVYRAFDTIAKRKKVFKVETVGDCYVAVTGLPEPTKAHASIMAGFARDCVSRFVDLVSVLETTLGPDTGDLGIRVGMHSGPVTAGVLRGDKSRFQLFGDTVNTAARIESTGMRNRIQMSEETADLLAAAGKVHWLRRRDEVVTAKGKGKLQTYWLLTKEEERAEMEAAADKLSSENDNRAVIQEQINQAPLDIKTCTLEEVESLLSPKVRRLCKWNVDVLAKLLRQIIAHRNSSDAVHSSNEDVLSERESEIRDQYMVLDEVVEIIPLPGFDPRVYREQQNPEEVHLPDAVIDQMRLYVACMATMYRDNAFHNFEHASHVMMSVSKLLSRIVSADDVFNADENAAMSRNLQWSIHDHTYGITSDPMTQFSVILAALVHDLDHLGVSNAQLVKENHKLAKVFKSQSVAEQNSIVLAWDILMDERFHDFRRMIYTAPFELERFRQLMANTVLATDIFDKQLNTLRRKRWDLAFHGSASALQQAEDTTRDNVNRKATIVIEHLIQASDVSHTMQHWHIYCKWNERLFQEMTAAHKAGRLAFDPAEKWYEGEMGFFDNYVIPLAKKLKECGVFGVASDEYLNYAMENRREWEEKGQEFVADLVRKHGQKKSTSSRLSKSPKRNSRRMSLTVGYMSKVESA</sequence>
<evidence type="ECO:0000256" key="2">
    <source>
        <dbReference type="ARBA" id="ARBA00022692"/>
    </source>
</evidence>
<reference evidence="11" key="1">
    <citation type="submission" date="2023-08" db="EMBL/GenBank/DDBJ databases">
        <authorList>
            <person name="Audoor S."/>
            <person name="Bilcke G."/>
        </authorList>
    </citation>
    <scope>NUCLEOTIDE SEQUENCE</scope>
</reference>
<dbReference type="InterPro" id="IPR029787">
    <property type="entry name" value="Nucleotide_cyclase"/>
</dbReference>
<feature type="region of interest" description="Disordered" evidence="7">
    <location>
        <begin position="1157"/>
        <end position="1193"/>
    </location>
</feature>
<dbReference type="InterPro" id="IPR003607">
    <property type="entry name" value="HD/PDEase_dom"/>
</dbReference>
<evidence type="ECO:0000256" key="1">
    <source>
        <dbReference type="ARBA" id="ARBA00004370"/>
    </source>
</evidence>
<keyword evidence="12" id="KW-1185">Reference proteome</keyword>
<dbReference type="GO" id="GO:0004114">
    <property type="term" value="F:3',5'-cyclic-nucleotide phosphodiesterase activity"/>
    <property type="evidence" value="ECO:0007669"/>
    <property type="project" value="InterPro"/>
</dbReference>
<evidence type="ECO:0008006" key="13">
    <source>
        <dbReference type="Google" id="ProtNLM"/>
    </source>
</evidence>
<dbReference type="Pfam" id="PF00211">
    <property type="entry name" value="Guanylate_cyc"/>
    <property type="match status" value="1"/>
</dbReference>
<dbReference type="PANTHER" id="PTHR11920">
    <property type="entry name" value="GUANYLYL CYCLASE"/>
    <property type="match status" value="1"/>
</dbReference>
<dbReference type="Gene3D" id="1.10.1300.10">
    <property type="entry name" value="3'5'-cyclic nucleotide phosphodiesterase, catalytic domain"/>
    <property type="match status" value="1"/>
</dbReference>
<organism evidence="11 12">
    <name type="scientific">Cylindrotheca closterium</name>
    <dbReference type="NCBI Taxonomy" id="2856"/>
    <lineage>
        <taxon>Eukaryota</taxon>
        <taxon>Sar</taxon>
        <taxon>Stramenopiles</taxon>
        <taxon>Ochrophyta</taxon>
        <taxon>Bacillariophyta</taxon>
        <taxon>Bacillariophyceae</taxon>
        <taxon>Bacillariophycidae</taxon>
        <taxon>Bacillariales</taxon>
        <taxon>Bacillariaceae</taxon>
        <taxon>Cylindrotheca</taxon>
    </lineage>
</organism>
<keyword evidence="5 8" id="KW-0472">Membrane</keyword>
<dbReference type="Proteomes" id="UP001295423">
    <property type="component" value="Unassembled WGS sequence"/>
</dbReference>
<dbReference type="CDD" id="cd07302">
    <property type="entry name" value="CHD"/>
    <property type="match status" value="1"/>
</dbReference>
<dbReference type="GO" id="GO:0000166">
    <property type="term" value="F:nucleotide binding"/>
    <property type="evidence" value="ECO:0007669"/>
    <property type="project" value="UniProtKB-KW"/>
</dbReference>
<comment type="subcellular location">
    <subcellularLocation>
        <location evidence="1">Membrane</location>
    </subcellularLocation>
</comment>
<dbReference type="GO" id="GO:0035556">
    <property type="term" value="P:intracellular signal transduction"/>
    <property type="evidence" value="ECO:0007669"/>
    <property type="project" value="InterPro"/>
</dbReference>
<dbReference type="SUPFAM" id="SSF55073">
    <property type="entry name" value="Nucleotide cyclase"/>
    <property type="match status" value="1"/>
</dbReference>
<keyword evidence="4 8" id="KW-1133">Transmembrane helix</keyword>
<dbReference type="GO" id="GO:0001653">
    <property type="term" value="F:peptide receptor activity"/>
    <property type="evidence" value="ECO:0007669"/>
    <property type="project" value="TreeGrafter"/>
</dbReference>
<dbReference type="InterPro" id="IPR050401">
    <property type="entry name" value="Cyclic_nucleotide_synthase"/>
</dbReference>
<evidence type="ECO:0000259" key="9">
    <source>
        <dbReference type="PROSITE" id="PS50125"/>
    </source>
</evidence>
<feature type="domain" description="PDEase" evidence="10">
    <location>
        <begin position="773"/>
        <end position="1011"/>
    </location>
</feature>
<feature type="transmembrane region" description="Helical" evidence="8">
    <location>
        <begin position="61"/>
        <end position="82"/>
    </location>
</feature>
<dbReference type="SMART" id="SM00471">
    <property type="entry name" value="HDc"/>
    <property type="match status" value="1"/>
</dbReference>
<protein>
    <recommendedName>
        <fullName evidence="13">Phosphodiesterase</fullName>
    </recommendedName>
</protein>
<evidence type="ECO:0000256" key="3">
    <source>
        <dbReference type="ARBA" id="ARBA00022741"/>
    </source>
</evidence>
<dbReference type="Pfam" id="PF00233">
    <property type="entry name" value="PDEase_I"/>
    <property type="match status" value="1"/>
</dbReference>
<keyword evidence="3" id="KW-0547">Nucleotide-binding</keyword>
<evidence type="ECO:0000259" key="10">
    <source>
        <dbReference type="PROSITE" id="PS51845"/>
    </source>
</evidence>
<dbReference type="PROSITE" id="PS50125">
    <property type="entry name" value="GUANYLATE_CYCLASE_2"/>
    <property type="match status" value="1"/>
</dbReference>
<dbReference type="PANTHER" id="PTHR11920:SF335">
    <property type="entry name" value="GUANYLATE CYCLASE"/>
    <property type="match status" value="1"/>
</dbReference>
<evidence type="ECO:0000256" key="8">
    <source>
        <dbReference type="SAM" id="Phobius"/>
    </source>
</evidence>
<name>A0AAD2G5Y9_9STRA</name>
<dbReference type="AlphaFoldDB" id="A0AAD2G5Y9"/>
<dbReference type="GO" id="GO:0004383">
    <property type="term" value="F:guanylate cyclase activity"/>
    <property type="evidence" value="ECO:0007669"/>
    <property type="project" value="TreeGrafter"/>
</dbReference>
<dbReference type="InterPro" id="IPR001054">
    <property type="entry name" value="A/G_cyclase"/>
</dbReference>
<dbReference type="GO" id="GO:0007168">
    <property type="term" value="P:receptor guanylyl cyclase signaling pathway"/>
    <property type="evidence" value="ECO:0007669"/>
    <property type="project" value="TreeGrafter"/>
</dbReference>
<feature type="transmembrane region" description="Helical" evidence="8">
    <location>
        <begin position="411"/>
        <end position="431"/>
    </location>
</feature>
<proteinExistence type="predicted"/>
<dbReference type="SUPFAM" id="SSF109604">
    <property type="entry name" value="HD-domain/PDEase-like"/>
    <property type="match status" value="1"/>
</dbReference>
<dbReference type="GO" id="GO:0004016">
    <property type="term" value="F:adenylate cyclase activity"/>
    <property type="evidence" value="ECO:0007669"/>
    <property type="project" value="TreeGrafter"/>
</dbReference>
<dbReference type="Gene3D" id="3.30.70.1230">
    <property type="entry name" value="Nucleotide cyclase"/>
    <property type="match status" value="1"/>
</dbReference>
<evidence type="ECO:0000256" key="6">
    <source>
        <dbReference type="ARBA" id="ARBA00023239"/>
    </source>
</evidence>
<comment type="caution">
    <text evidence="11">The sequence shown here is derived from an EMBL/GenBank/DDBJ whole genome shotgun (WGS) entry which is preliminary data.</text>
</comment>